<keyword evidence="3" id="KW-1185">Reference proteome</keyword>
<gene>
    <name evidence="2" type="ORF">E4031_05605</name>
    <name evidence="1" type="ORF">E4Z98_07485</name>
</gene>
<dbReference type="EMBL" id="SRHU01000023">
    <property type="protein sequence ID" value="TFZ40859.1"/>
    <property type="molecule type" value="Genomic_DNA"/>
</dbReference>
<sequence>MSDYTFRIDQTVKDYRKNNQIEREKFFDLRKAAALQDLVDLSRSKMIYAMTKDEYDSILKGLSEEEKNLNGVLEKFEDNFQIKIYDIQEAKIFEATYLKIYGYDKSEADV</sequence>
<organism evidence="2 4">
    <name type="scientific">Vagococcus xieshaowenii</name>
    <dbReference type="NCBI Taxonomy" id="2562451"/>
    <lineage>
        <taxon>Bacteria</taxon>
        <taxon>Bacillati</taxon>
        <taxon>Bacillota</taxon>
        <taxon>Bacilli</taxon>
        <taxon>Lactobacillales</taxon>
        <taxon>Enterococcaceae</taxon>
        <taxon>Vagococcus</taxon>
    </lineage>
</organism>
<evidence type="ECO:0000313" key="2">
    <source>
        <dbReference type="EMBL" id="TFZ40859.1"/>
    </source>
</evidence>
<dbReference type="RefSeq" id="WP_135254465.1">
    <property type="nucleotide sequence ID" value="NZ_CP038865.1"/>
</dbReference>
<dbReference type="Proteomes" id="UP000297725">
    <property type="component" value="Unassembled WGS sequence"/>
</dbReference>
<accession>A0AAJ5EFX4</accession>
<evidence type="ECO:0000313" key="3">
    <source>
        <dbReference type="Proteomes" id="UP000296883"/>
    </source>
</evidence>
<reference evidence="2 4" key="1">
    <citation type="submission" date="2019-03" db="EMBL/GenBank/DDBJ databases">
        <title>Vagococcus sp. was isolated fron gut of Carduelis flavirostris.</title>
        <authorList>
            <person name="Ge Y."/>
        </authorList>
    </citation>
    <scope>NUCLEOTIDE SEQUENCE [LARGE SCALE GENOMIC DNA]</scope>
    <source>
        <strain evidence="2 4">CF-210</strain>
    </source>
</reference>
<evidence type="ECO:0000313" key="1">
    <source>
        <dbReference type="EMBL" id="QCA29163.1"/>
    </source>
</evidence>
<reference evidence="1 3" key="2">
    <citation type="journal article" date="2020" name="Int. J. Syst. Evol. Microbiol.">
        <title>Vagococcus xieshaowenii sp. nov., isolated from snow finch (Montifringilla taczanowskii) cloacal content.</title>
        <authorList>
            <person name="Ge Y."/>
            <person name="Yang J."/>
            <person name="Lai X.H."/>
            <person name="Zhang G."/>
            <person name="Jin D."/>
            <person name="Lu S."/>
            <person name="Wang B."/>
            <person name="Huang Y."/>
            <person name="Huang Y."/>
            <person name="Ren Z."/>
            <person name="Zhang X."/>
            <person name="Xu J."/>
        </authorList>
    </citation>
    <scope>NUCLEOTIDE SEQUENCE [LARGE SCALE GENOMIC DNA]</scope>
    <source>
        <strain evidence="3">personal::cf-49</strain>
        <strain evidence="1">Personal::cf-49</strain>
    </source>
</reference>
<dbReference type="AlphaFoldDB" id="A0AAJ5EFX4"/>
<protein>
    <submittedName>
        <fullName evidence="2">Uncharacterized protein</fullName>
    </submittedName>
</protein>
<name>A0AAJ5EFX4_9ENTE</name>
<evidence type="ECO:0000313" key="4">
    <source>
        <dbReference type="Proteomes" id="UP000297725"/>
    </source>
</evidence>
<dbReference type="Proteomes" id="UP000296883">
    <property type="component" value="Chromosome"/>
</dbReference>
<dbReference type="EMBL" id="CP038865">
    <property type="protein sequence ID" value="QCA29163.1"/>
    <property type="molecule type" value="Genomic_DNA"/>
</dbReference>
<proteinExistence type="predicted"/>